<evidence type="ECO:0000256" key="1">
    <source>
        <dbReference type="SAM" id="Phobius"/>
    </source>
</evidence>
<dbReference type="Proteomes" id="UP000326695">
    <property type="component" value="Chromosome"/>
</dbReference>
<feature type="transmembrane region" description="Helical" evidence="1">
    <location>
        <begin position="69"/>
        <end position="92"/>
    </location>
</feature>
<dbReference type="RefSeq" id="WP_067438200.1">
    <property type="nucleotide sequence ID" value="NZ_CP038018.1"/>
</dbReference>
<keyword evidence="1" id="KW-0812">Transmembrane</keyword>
<keyword evidence="1" id="KW-0472">Membrane</keyword>
<reference evidence="3" key="1">
    <citation type="journal article" date="2019" name="J. Anim. Genet.">
        <title>Description and whole genome sequencing of Eikenella exigua sp. nov., isolated from brain abscess and blood.</title>
        <authorList>
            <person name="Stormo K.A."/>
            <person name="Nygaard R.M."/>
            <person name="Bruvold T.S."/>
            <person name="Dimmen G."/>
            <person name="Lindemann P.C."/>
            <person name="Jordal S."/>
            <person name="Kommedal O."/>
        </authorList>
    </citation>
    <scope>NUCLEOTIDE SEQUENCE [LARGE SCALE GENOMIC DNA]</scope>
    <source>
        <strain evidence="3">PXX</strain>
    </source>
</reference>
<organism evidence="2 3">
    <name type="scientific">Eikenella exigua</name>
    <dbReference type="NCBI Taxonomy" id="2528037"/>
    <lineage>
        <taxon>Bacteria</taxon>
        <taxon>Pseudomonadati</taxon>
        <taxon>Pseudomonadota</taxon>
        <taxon>Betaproteobacteria</taxon>
        <taxon>Neisseriales</taxon>
        <taxon>Neisseriaceae</taxon>
        <taxon>Eikenella</taxon>
    </lineage>
</organism>
<keyword evidence="3" id="KW-1185">Reference proteome</keyword>
<keyword evidence="1" id="KW-1133">Transmembrane helix</keyword>
<dbReference type="AlphaFoldDB" id="A0AAX1F8B7"/>
<sequence length="100" mass="10923">MKGLALIVFLAYSLASLILGVMGIGHEFGYWWAFAAVAAFIFARFAIPISVGVYLYAHHVWGWHWIGAAAFAFPLVAVQVALLFGATLATAFEYITRPKS</sequence>
<protein>
    <submittedName>
        <fullName evidence="2">Uncharacterized protein</fullName>
    </submittedName>
</protein>
<name>A0AAX1F8B7_9NEIS</name>
<evidence type="ECO:0000313" key="2">
    <source>
        <dbReference type="EMBL" id="QED92290.1"/>
    </source>
</evidence>
<gene>
    <name evidence="2" type="ORF">EZJ17_06490</name>
</gene>
<proteinExistence type="predicted"/>
<dbReference type="KEGG" id="eex:EZJ17_06490"/>
<feature type="transmembrane region" description="Helical" evidence="1">
    <location>
        <begin position="30"/>
        <end position="57"/>
    </location>
</feature>
<dbReference type="EMBL" id="CP038018">
    <property type="protein sequence ID" value="QED92290.1"/>
    <property type="molecule type" value="Genomic_DNA"/>
</dbReference>
<evidence type="ECO:0000313" key="3">
    <source>
        <dbReference type="Proteomes" id="UP000326695"/>
    </source>
</evidence>
<accession>A0AAX1F8B7</accession>